<keyword evidence="1" id="KW-0472">Membrane</keyword>
<accession>A0ABP8MRJ9</accession>
<dbReference type="Pfam" id="PF12679">
    <property type="entry name" value="ABC2_membrane_2"/>
    <property type="match status" value="1"/>
</dbReference>
<gene>
    <name evidence="2" type="ORF">GCM10023092_15850</name>
</gene>
<feature type="transmembrane region" description="Helical" evidence="1">
    <location>
        <begin position="20"/>
        <end position="38"/>
    </location>
</feature>
<sequence>MMQLIRIELYKIFRRPRTYISFAIIAAIALLIELAMYADGETFIGFVTQNATEGFTLGGKLINGYLITFIILQMLLVHIPLLVALVAADAVAGEASLGTLRLLLSKPISRSQLILSKYAASIIYSLALLLWLALIGLASSLFLFGPGDLINLKSDTVIILLANDVLWRYCAAFAFAALAMTTVSALALLLSVLADNAIGPIIGTMGIIIVLTIITNLDLPVFNAIKPALLTSHLLAWKGFFSEPVPARAIAHSCLILTAYAGGFTGLAIILFKRKDIQS</sequence>
<dbReference type="EMBL" id="BAABEZ010000022">
    <property type="protein sequence ID" value="GAA4454205.1"/>
    <property type="molecule type" value="Genomic_DNA"/>
</dbReference>
<keyword evidence="3" id="KW-1185">Reference proteome</keyword>
<comment type="caution">
    <text evidence="2">The sequence shown here is derived from an EMBL/GenBank/DDBJ whole genome shotgun (WGS) entry which is preliminary data.</text>
</comment>
<evidence type="ECO:0000313" key="3">
    <source>
        <dbReference type="Proteomes" id="UP001501410"/>
    </source>
</evidence>
<evidence type="ECO:0000313" key="2">
    <source>
        <dbReference type="EMBL" id="GAA4454205.1"/>
    </source>
</evidence>
<name>A0ABP8MRJ9_9BACT</name>
<organism evidence="2 3">
    <name type="scientific">Rurimicrobium arvi</name>
    <dbReference type="NCBI Taxonomy" id="2049916"/>
    <lineage>
        <taxon>Bacteria</taxon>
        <taxon>Pseudomonadati</taxon>
        <taxon>Bacteroidota</taxon>
        <taxon>Chitinophagia</taxon>
        <taxon>Chitinophagales</taxon>
        <taxon>Chitinophagaceae</taxon>
        <taxon>Rurimicrobium</taxon>
    </lineage>
</organism>
<protein>
    <submittedName>
        <fullName evidence="2">ABC transporter permease</fullName>
    </submittedName>
</protein>
<feature type="transmembrane region" description="Helical" evidence="1">
    <location>
        <begin position="197"/>
        <end position="217"/>
    </location>
</feature>
<proteinExistence type="predicted"/>
<evidence type="ECO:0000256" key="1">
    <source>
        <dbReference type="SAM" id="Phobius"/>
    </source>
</evidence>
<dbReference type="PANTHER" id="PTHR37305:SF1">
    <property type="entry name" value="MEMBRANE PROTEIN"/>
    <property type="match status" value="1"/>
</dbReference>
<feature type="transmembrane region" description="Helical" evidence="1">
    <location>
        <begin position="249"/>
        <end position="272"/>
    </location>
</feature>
<keyword evidence="1" id="KW-0812">Transmembrane</keyword>
<dbReference type="Proteomes" id="UP001501410">
    <property type="component" value="Unassembled WGS sequence"/>
</dbReference>
<feature type="transmembrane region" description="Helical" evidence="1">
    <location>
        <begin position="165"/>
        <end position="190"/>
    </location>
</feature>
<keyword evidence="1" id="KW-1133">Transmembrane helix</keyword>
<feature type="transmembrane region" description="Helical" evidence="1">
    <location>
        <begin position="65"/>
        <end position="97"/>
    </location>
</feature>
<reference evidence="3" key="1">
    <citation type="journal article" date="2019" name="Int. J. Syst. Evol. Microbiol.">
        <title>The Global Catalogue of Microorganisms (GCM) 10K type strain sequencing project: providing services to taxonomists for standard genome sequencing and annotation.</title>
        <authorList>
            <consortium name="The Broad Institute Genomics Platform"/>
            <consortium name="The Broad Institute Genome Sequencing Center for Infectious Disease"/>
            <person name="Wu L."/>
            <person name="Ma J."/>
        </authorList>
    </citation>
    <scope>NUCLEOTIDE SEQUENCE [LARGE SCALE GENOMIC DNA]</scope>
    <source>
        <strain evidence="3">JCM 31921</strain>
    </source>
</reference>
<dbReference type="PANTHER" id="PTHR37305">
    <property type="entry name" value="INTEGRAL MEMBRANE PROTEIN-RELATED"/>
    <property type="match status" value="1"/>
</dbReference>
<dbReference type="RefSeq" id="WP_344825046.1">
    <property type="nucleotide sequence ID" value="NZ_BAABEZ010000022.1"/>
</dbReference>
<feature type="transmembrane region" description="Helical" evidence="1">
    <location>
        <begin position="118"/>
        <end position="145"/>
    </location>
</feature>